<evidence type="ECO:0000256" key="10">
    <source>
        <dbReference type="ARBA" id="ARBA00038058"/>
    </source>
</evidence>
<keyword evidence="6" id="KW-0408">Iron</keyword>
<accession>A0ABR6YSA7</accession>
<keyword evidence="2" id="KW-0547">Nucleotide-binding</keyword>
<comment type="similarity">
    <text evidence="10">Belongs to the helicase family. DinG subfamily.</text>
</comment>
<keyword evidence="13" id="KW-1185">Reference proteome</keyword>
<dbReference type="PANTHER" id="PTHR11472:SF34">
    <property type="entry name" value="REGULATOR OF TELOMERE ELONGATION HELICASE 1"/>
    <property type="match status" value="1"/>
</dbReference>
<dbReference type="Pfam" id="PF13307">
    <property type="entry name" value="Helicase_C_2"/>
    <property type="match status" value="1"/>
</dbReference>
<evidence type="ECO:0000256" key="1">
    <source>
        <dbReference type="ARBA" id="ARBA00022723"/>
    </source>
</evidence>
<evidence type="ECO:0000256" key="8">
    <source>
        <dbReference type="ARBA" id="ARBA00023125"/>
    </source>
</evidence>
<dbReference type="EMBL" id="WJBE01000001">
    <property type="protein sequence ID" value="MBC3898077.1"/>
    <property type="molecule type" value="Genomic_DNA"/>
</dbReference>
<keyword evidence="3" id="KW-0378">Hydrolase</keyword>
<organism evidence="12 13">
    <name type="scientific">Acetobacterium malicum</name>
    <dbReference type="NCBI Taxonomy" id="52692"/>
    <lineage>
        <taxon>Bacteria</taxon>
        <taxon>Bacillati</taxon>
        <taxon>Bacillota</taxon>
        <taxon>Clostridia</taxon>
        <taxon>Eubacteriales</taxon>
        <taxon>Eubacteriaceae</taxon>
        <taxon>Acetobacterium</taxon>
    </lineage>
</organism>
<dbReference type="Proteomes" id="UP000622405">
    <property type="component" value="Unassembled WGS sequence"/>
</dbReference>
<comment type="caution">
    <text evidence="12">The sequence shown here is derived from an EMBL/GenBank/DDBJ whole genome shotgun (WGS) entry which is preliminary data.</text>
</comment>
<dbReference type="InterPro" id="IPR006555">
    <property type="entry name" value="ATP-dep_Helicase_C"/>
</dbReference>
<dbReference type="GO" id="GO:0004386">
    <property type="term" value="F:helicase activity"/>
    <property type="evidence" value="ECO:0007669"/>
    <property type="project" value="UniProtKB-KW"/>
</dbReference>
<evidence type="ECO:0000256" key="9">
    <source>
        <dbReference type="ARBA" id="ARBA00023235"/>
    </source>
</evidence>
<dbReference type="SUPFAM" id="SSF52540">
    <property type="entry name" value="P-loop containing nucleoside triphosphate hydrolases"/>
    <property type="match status" value="2"/>
</dbReference>
<evidence type="ECO:0000256" key="4">
    <source>
        <dbReference type="ARBA" id="ARBA00022806"/>
    </source>
</evidence>
<protein>
    <submittedName>
        <fullName evidence="12">DEAD/DEAH box helicase</fullName>
    </submittedName>
</protein>
<dbReference type="PANTHER" id="PTHR11472">
    <property type="entry name" value="DNA REPAIR DEAD HELICASE RAD3/XP-D SUBFAMILY MEMBER"/>
    <property type="match status" value="1"/>
</dbReference>
<name>A0ABR6YSA7_9FIRM</name>
<dbReference type="PROSITE" id="PS51193">
    <property type="entry name" value="HELICASE_ATP_BIND_2"/>
    <property type="match status" value="1"/>
</dbReference>
<dbReference type="InterPro" id="IPR014013">
    <property type="entry name" value="Helic_SF1/SF2_ATP-bd_DinG/Rad3"/>
</dbReference>
<proteinExistence type="inferred from homology"/>
<dbReference type="InterPro" id="IPR027417">
    <property type="entry name" value="P-loop_NTPase"/>
</dbReference>
<feature type="domain" description="Helicase ATP-binding" evidence="11">
    <location>
        <begin position="184"/>
        <end position="444"/>
    </location>
</feature>
<gene>
    <name evidence="12" type="ORF">GH811_00425</name>
</gene>
<evidence type="ECO:0000256" key="6">
    <source>
        <dbReference type="ARBA" id="ARBA00023004"/>
    </source>
</evidence>
<dbReference type="Gene3D" id="3.40.50.300">
    <property type="entry name" value="P-loop containing nucleotide triphosphate hydrolases"/>
    <property type="match status" value="2"/>
</dbReference>
<sequence>MTSQPEIKLSVRNLVEFMLRSGNIDSQFISNASALEGTRAHQKVQKDNQDKGYTPEVSLKYSFAYEGFSFRIEGRADGIIAGATGIIVDEIKSTNRPLESIDADYSETHWAQAKCYAFIYAVQNELPEISVQLTYFQLDSDEIKQFLKVFSQTELTTFFYELIDQYLIWARLTSDWVAKRNAAIRALDFPFASYRRGQRELAVAVYKTIAEQQKLFVQAPTGIGKTMSTLFPAIKSMAEGHTAKIFYLTAKTIVREVAEEAFAKMAEQGLAFKSVTLTAKDKICFQAETICDPDHCQYARGHFDRVNGAILDLLEQENRLTRPLIEDYAHKHQVCPFEFSLDLTLWCDCVICDYNYVFDPRVYLKRFFTDNGGDYTFLIDEAHNLVDRARSMFSAELYKKTFLELKRLFKDSDPGIAKALGKLNTHMIGLRKLAETGQHYRQSEAPKDFLPLLLTFINLAEAWLVKNEGNDSHEQLLELYFNALTFMRTAEFYDDRFLTYVENGNGDTKIKLFCLDPSHLLGEAIKRGRAAIFFSATLSPLDYFAEILGGDPDSYKISLPSPFDVKNRELLIADTISTTFRNREKTYPVIADRIKTVLAQQPGNYLVYFPSYKYMNAVFEIFSASYPEVVTIRQAPEMNEDDREQFLAQFRPVPGTAPAGMLGFAVLGGIFSEGVDLKHEGLIGAIIVGVGLPQICFERDIIRDYFNQKNHAGYEYAYLYPGMNKVLQAAGRVIRTETDRGVIVLIDERFSSPSYRQLFPREWFPHHRIRNAAELEKALQDFWAMAESQN</sequence>
<dbReference type="Gene3D" id="1.10.30.20">
    <property type="entry name" value="Bacterial XPD DNA helicase, FeS cluster domain"/>
    <property type="match status" value="1"/>
</dbReference>
<evidence type="ECO:0000313" key="12">
    <source>
        <dbReference type="EMBL" id="MBC3898077.1"/>
    </source>
</evidence>
<keyword evidence="1" id="KW-0479">Metal-binding</keyword>
<evidence type="ECO:0000256" key="5">
    <source>
        <dbReference type="ARBA" id="ARBA00022840"/>
    </source>
</evidence>
<keyword evidence="9" id="KW-0413">Isomerase</keyword>
<dbReference type="InterPro" id="IPR042493">
    <property type="entry name" value="XPD_DNA_FeS"/>
</dbReference>
<dbReference type="InterPro" id="IPR045028">
    <property type="entry name" value="DinG/Rad3-like"/>
</dbReference>
<dbReference type="InterPro" id="IPR010614">
    <property type="entry name" value="RAD3-like_helicase_DEAD"/>
</dbReference>
<keyword evidence="4 12" id="KW-0347">Helicase</keyword>
<evidence type="ECO:0000256" key="7">
    <source>
        <dbReference type="ARBA" id="ARBA00023014"/>
    </source>
</evidence>
<evidence type="ECO:0000259" key="11">
    <source>
        <dbReference type="PROSITE" id="PS51193"/>
    </source>
</evidence>
<evidence type="ECO:0000313" key="13">
    <source>
        <dbReference type="Proteomes" id="UP000622405"/>
    </source>
</evidence>
<reference evidence="12 13" key="1">
    <citation type="journal article" date="2020" name="mSystems">
        <title>Defining Genomic and Predicted Metabolic Features of the Acetobacterium Genus.</title>
        <authorList>
            <person name="Ross D.E."/>
            <person name="Marshall C.W."/>
            <person name="Gulliver D."/>
            <person name="May H.D."/>
            <person name="Norman R.S."/>
        </authorList>
    </citation>
    <scope>NUCLEOTIDE SEQUENCE [LARGE SCALE GENOMIC DNA]</scope>
    <source>
        <strain evidence="12 13">DSM 4132</strain>
    </source>
</reference>
<keyword evidence="7" id="KW-0411">Iron-sulfur</keyword>
<dbReference type="InterPro" id="IPR011604">
    <property type="entry name" value="PDDEXK-like_dom_sf"/>
</dbReference>
<keyword evidence="5" id="KW-0067">ATP-binding</keyword>
<dbReference type="Gene3D" id="3.90.320.10">
    <property type="match status" value="1"/>
</dbReference>
<keyword evidence="8" id="KW-0238">DNA-binding</keyword>
<dbReference type="Pfam" id="PF06733">
    <property type="entry name" value="DEAD_2"/>
    <property type="match status" value="1"/>
</dbReference>
<dbReference type="Gene3D" id="1.10.275.40">
    <property type="match status" value="1"/>
</dbReference>
<evidence type="ECO:0000256" key="2">
    <source>
        <dbReference type="ARBA" id="ARBA00022741"/>
    </source>
</evidence>
<evidence type="ECO:0000256" key="3">
    <source>
        <dbReference type="ARBA" id="ARBA00022801"/>
    </source>
</evidence>
<dbReference type="SMART" id="SM00491">
    <property type="entry name" value="HELICc2"/>
    <property type="match status" value="1"/>
</dbReference>